<evidence type="ECO:0000313" key="7">
    <source>
        <dbReference type="Proteomes" id="UP000509241"/>
    </source>
</evidence>
<protein>
    <submittedName>
        <fullName evidence="6">HAD family hydrolase</fullName>
    </submittedName>
</protein>
<keyword evidence="4 6" id="KW-0378">Hydrolase</keyword>
<dbReference type="GO" id="GO:0044281">
    <property type="term" value="P:small molecule metabolic process"/>
    <property type="evidence" value="ECO:0007669"/>
    <property type="project" value="UniProtKB-ARBA"/>
</dbReference>
<dbReference type="AlphaFoldDB" id="A0A7D5GH32"/>
<dbReference type="Gene3D" id="1.20.120.710">
    <property type="entry name" value="Haloacid dehalogenase hydrolase-like domain"/>
    <property type="match status" value="1"/>
</dbReference>
<evidence type="ECO:0000256" key="2">
    <source>
        <dbReference type="ARBA" id="ARBA00007958"/>
    </source>
</evidence>
<name>A0A7D5GH32_9EURY</name>
<dbReference type="PANTHER" id="PTHR46470">
    <property type="entry name" value="N-ACYLNEURAMINATE-9-PHOSPHATASE"/>
    <property type="match status" value="1"/>
</dbReference>
<keyword evidence="3" id="KW-0479">Metal-binding</keyword>
<comment type="similarity">
    <text evidence="2">Belongs to the HAD-like hydrolase superfamily.</text>
</comment>
<dbReference type="NCBIfam" id="TIGR01509">
    <property type="entry name" value="HAD-SF-IA-v3"/>
    <property type="match status" value="1"/>
</dbReference>
<dbReference type="InterPro" id="IPR023214">
    <property type="entry name" value="HAD_sf"/>
</dbReference>
<evidence type="ECO:0000256" key="3">
    <source>
        <dbReference type="ARBA" id="ARBA00022723"/>
    </source>
</evidence>
<evidence type="ECO:0000256" key="4">
    <source>
        <dbReference type="ARBA" id="ARBA00022801"/>
    </source>
</evidence>
<dbReference type="PRINTS" id="PR00413">
    <property type="entry name" value="HADHALOGNASE"/>
</dbReference>
<comment type="cofactor">
    <cofactor evidence="1">
        <name>Mg(2+)</name>
        <dbReference type="ChEBI" id="CHEBI:18420"/>
    </cofactor>
</comment>
<dbReference type="Proteomes" id="UP000509241">
    <property type="component" value="Chromosome"/>
</dbReference>
<evidence type="ECO:0000313" key="6">
    <source>
        <dbReference type="EMBL" id="QLG48768.1"/>
    </source>
</evidence>
<dbReference type="SFLD" id="SFLDG01129">
    <property type="entry name" value="C1.5:_HAD__Beta-PGM__Phosphata"/>
    <property type="match status" value="1"/>
</dbReference>
<dbReference type="KEGG" id="haly:HYG82_07870"/>
<gene>
    <name evidence="6" type="ORF">HYG82_07870</name>
</gene>
<dbReference type="InterPro" id="IPR036412">
    <property type="entry name" value="HAD-like_sf"/>
</dbReference>
<organism evidence="6 7">
    <name type="scientific">Natrinema halophilum</name>
    <dbReference type="NCBI Taxonomy" id="1699371"/>
    <lineage>
        <taxon>Archaea</taxon>
        <taxon>Methanobacteriati</taxon>
        <taxon>Methanobacteriota</taxon>
        <taxon>Stenosarchaea group</taxon>
        <taxon>Halobacteria</taxon>
        <taxon>Halobacteriales</taxon>
        <taxon>Natrialbaceae</taxon>
        <taxon>Natrinema</taxon>
    </lineage>
</organism>
<dbReference type="RefSeq" id="WP_179260505.1">
    <property type="nucleotide sequence ID" value="NZ_CP058601.1"/>
</dbReference>
<evidence type="ECO:0000256" key="1">
    <source>
        <dbReference type="ARBA" id="ARBA00001946"/>
    </source>
</evidence>
<evidence type="ECO:0000256" key="5">
    <source>
        <dbReference type="ARBA" id="ARBA00022842"/>
    </source>
</evidence>
<dbReference type="SUPFAM" id="SSF56784">
    <property type="entry name" value="HAD-like"/>
    <property type="match status" value="1"/>
</dbReference>
<accession>A0A7D5GH32</accession>
<keyword evidence="7" id="KW-1185">Reference proteome</keyword>
<dbReference type="EMBL" id="CP058601">
    <property type="protein sequence ID" value="QLG48768.1"/>
    <property type="molecule type" value="Genomic_DNA"/>
</dbReference>
<dbReference type="Pfam" id="PF00702">
    <property type="entry name" value="Hydrolase"/>
    <property type="match status" value="1"/>
</dbReference>
<sequence length="231" mass="25090">MPRAVVFDLDYTLAVPRRDRATILEEVTAATGAPALTREEYLAAHRRNLTTETREPIFEDLLGQSDVDPAAVARVYRETIADDLEPLPGVEAMLSDLRDEYRVGLLTNGPIRAQRDKLETLGWEDAFDAALVTGELEAGKPDPRAFEAVVDELDVPLAEAVYVGDEVEADIRGATEAGMAAIQVLLETGPEPDPRAVAHVEQSAVATAVPNVATELETQCGRVGRAFRKSR</sequence>
<keyword evidence="5" id="KW-0460">Magnesium</keyword>
<dbReference type="GO" id="GO:0016791">
    <property type="term" value="F:phosphatase activity"/>
    <property type="evidence" value="ECO:0007669"/>
    <property type="project" value="TreeGrafter"/>
</dbReference>
<dbReference type="GO" id="GO:0046872">
    <property type="term" value="F:metal ion binding"/>
    <property type="evidence" value="ECO:0007669"/>
    <property type="project" value="UniProtKB-KW"/>
</dbReference>
<proteinExistence type="inferred from homology"/>
<dbReference type="GeneID" id="56033199"/>
<dbReference type="InterPro" id="IPR006439">
    <property type="entry name" value="HAD-SF_hydro_IA"/>
</dbReference>
<dbReference type="SFLD" id="SFLDS00003">
    <property type="entry name" value="Haloacid_Dehalogenase"/>
    <property type="match status" value="1"/>
</dbReference>
<dbReference type="NCBIfam" id="TIGR01549">
    <property type="entry name" value="HAD-SF-IA-v1"/>
    <property type="match status" value="1"/>
</dbReference>
<dbReference type="Gene3D" id="3.40.50.1000">
    <property type="entry name" value="HAD superfamily/HAD-like"/>
    <property type="match status" value="1"/>
</dbReference>
<reference evidence="6 7" key="1">
    <citation type="submission" date="2020-07" db="EMBL/GenBank/DDBJ databases">
        <authorList>
            <person name="Cui H."/>
        </authorList>
    </citation>
    <scope>NUCLEOTIDE SEQUENCE [LARGE SCALE GENOMIC DNA]</scope>
    <source>
        <strain evidence="6 7">YPL8</strain>
    </source>
</reference>
<dbReference type="OrthoDB" id="131325at2157"/>
<dbReference type="InterPro" id="IPR051400">
    <property type="entry name" value="HAD-like_hydrolase"/>
</dbReference>
<dbReference type="PANTHER" id="PTHR46470:SF2">
    <property type="entry name" value="GLYCERALDEHYDE 3-PHOSPHATE PHOSPHATASE"/>
    <property type="match status" value="1"/>
</dbReference>